<dbReference type="AlphaFoldDB" id="A0A6G1JYI6"/>
<name>A0A6G1JYI6_9PLEO</name>
<gene>
    <name evidence="1" type="ORF">K504DRAFT_537221</name>
</gene>
<evidence type="ECO:0000313" key="2">
    <source>
        <dbReference type="Proteomes" id="UP000799428"/>
    </source>
</evidence>
<dbReference type="EMBL" id="MU005778">
    <property type="protein sequence ID" value="KAF2705674.1"/>
    <property type="molecule type" value="Genomic_DNA"/>
</dbReference>
<protein>
    <submittedName>
        <fullName evidence="1">Uncharacterized protein</fullName>
    </submittedName>
</protein>
<sequence length="74" mass="8134">MAIRFATAALRRSLHVVGFMPARMNAAAALSPSYAAGLTGDLRMNGEEWISMEWRLVRSCEEEAVDPLNVKPPC</sequence>
<keyword evidence="2" id="KW-1185">Reference proteome</keyword>
<evidence type="ECO:0000313" key="1">
    <source>
        <dbReference type="EMBL" id="KAF2705674.1"/>
    </source>
</evidence>
<accession>A0A6G1JYI6</accession>
<reference evidence="1" key="1">
    <citation type="journal article" date="2020" name="Stud. Mycol.">
        <title>101 Dothideomycetes genomes: a test case for predicting lifestyles and emergence of pathogens.</title>
        <authorList>
            <person name="Haridas S."/>
            <person name="Albert R."/>
            <person name="Binder M."/>
            <person name="Bloem J."/>
            <person name="Labutti K."/>
            <person name="Salamov A."/>
            <person name="Andreopoulos B."/>
            <person name="Baker S."/>
            <person name="Barry K."/>
            <person name="Bills G."/>
            <person name="Bluhm B."/>
            <person name="Cannon C."/>
            <person name="Castanera R."/>
            <person name="Culley D."/>
            <person name="Daum C."/>
            <person name="Ezra D."/>
            <person name="Gonzalez J."/>
            <person name="Henrissat B."/>
            <person name="Kuo A."/>
            <person name="Liang C."/>
            <person name="Lipzen A."/>
            <person name="Lutzoni F."/>
            <person name="Magnuson J."/>
            <person name="Mondo S."/>
            <person name="Nolan M."/>
            <person name="Ohm R."/>
            <person name="Pangilinan J."/>
            <person name="Park H.-J."/>
            <person name="Ramirez L."/>
            <person name="Alfaro M."/>
            <person name="Sun H."/>
            <person name="Tritt A."/>
            <person name="Yoshinaga Y."/>
            <person name="Zwiers L.-H."/>
            <person name="Turgeon B."/>
            <person name="Goodwin S."/>
            <person name="Spatafora J."/>
            <person name="Crous P."/>
            <person name="Grigoriev I."/>
        </authorList>
    </citation>
    <scope>NUCLEOTIDE SEQUENCE</scope>
    <source>
        <strain evidence="1">CBS 279.74</strain>
    </source>
</reference>
<dbReference type="Proteomes" id="UP000799428">
    <property type="component" value="Unassembled WGS sequence"/>
</dbReference>
<organism evidence="1 2">
    <name type="scientific">Pleomassaria siparia CBS 279.74</name>
    <dbReference type="NCBI Taxonomy" id="1314801"/>
    <lineage>
        <taxon>Eukaryota</taxon>
        <taxon>Fungi</taxon>
        <taxon>Dikarya</taxon>
        <taxon>Ascomycota</taxon>
        <taxon>Pezizomycotina</taxon>
        <taxon>Dothideomycetes</taxon>
        <taxon>Pleosporomycetidae</taxon>
        <taxon>Pleosporales</taxon>
        <taxon>Pleomassariaceae</taxon>
        <taxon>Pleomassaria</taxon>
    </lineage>
</organism>
<proteinExistence type="predicted"/>